<accession>A0A545SZF1</accession>
<gene>
    <name evidence="2" type="ORF">FIL88_00105</name>
</gene>
<protein>
    <submittedName>
        <fullName evidence="2">SMI1/KNR4 family protein</fullName>
    </submittedName>
</protein>
<evidence type="ECO:0000313" key="2">
    <source>
        <dbReference type="EMBL" id="TQV70347.1"/>
    </source>
</evidence>
<evidence type="ECO:0000259" key="1">
    <source>
        <dbReference type="SMART" id="SM00860"/>
    </source>
</evidence>
<sequence length="220" mass="24285">MSSTDWLHRYLESLAAINAPVLECLLPPASESEIQVLAQETGLSIPSSLRAFWQRVGGIQQGLTYHNAAFAGYLFAPVSVQESLEDFRLAEQLRRENPMEDQEFADQFWPAGMIKFAGEDSNGFWVNCRPESPTFESVYVRFVNSDPLLRWSTNINALFKTLCAAVAEGTIRVAGETDADWDAGSLATDETALDVLAKKMNPGCAAHDDESAVHAIPDWN</sequence>
<dbReference type="SUPFAM" id="SSF160631">
    <property type="entry name" value="SMI1/KNR4-like"/>
    <property type="match status" value="1"/>
</dbReference>
<dbReference type="InterPro" id="IPR018958">
    <property type="entry name" value="Knr4/Smi1-like_dom"/>
</dbReference>
<evidence type="ECO:0000313" key="3">
    <source>
        <dbReference type="Proteomes" id="UP000315816"/>
    </source>
</evidence>
<dbReference type="RefSeq" id="WP_142851796.1">
    <property type="nucleotide sequence ID" value="NZ_FXWW01000002.1"/>
</dbReference>
<keyword evidence="3" id="KW-1185">Reference proteome</keyword>
<dbReference type="SMART" id="SM00860">
    <property type="entry name" value="SMI1_KNR4"/>
    <property type="match status" value="1"/>
</dbReference>
<feature type="domain" description="Knr4/Smi1-like" evidence="1">
    <location>
        <begin position="28"/>
        <end position="145"/>
    </location>
</feature>
<dbReference type="EMBL" id="VICH01000001">
    <property type="protein sequence ID" value="TQV70347.1"/>
    <property type="molecule type" value="Genomic_DNA"/>
</dbReference>
<proteinExistence type="predicted"/>
<comment type="caution">
    <text evidence="2">The sequence shown here is derived from an EMBL/GenBank/DDBJ whole genome shotgun (WGS) entry which is preliminary data.</text>
</comment>
<dbReference type="Pfam" id="PF09346">
    <property type="entry name" value="SMI1_KNR4"/>
    <property type="match status" value="1"/>
</dbReference>
<name>A0A545SZF1_9RHOB</name>
<organism evidence="2 3">
    <name type="scientific">Aliiroseovarius halocynthiae</name>
    <dbReference type="NCBI Taxonomy" id="985055"/>
    <lineage>
        <taxon>Bacteria</taxon>
        <taxon>Pseudomonadati</taxon>
        <taxon>Pseudomonadota</taxon>
        <taxon>Alphaproteobacteria</taxon>
        <taxon>Rhodobacterales</taxon>
        <taxon>Paracoccaceae</taxon>
        <taxon>Aliiroseovarius</taxon>
    </lineage>
</organism>
<dbReference type="InterPro" id="IPR037883">
    <property type="entry name" value="Knr4/Smi1-like_sf"/>
</dbReference>
<dbReference type="AlphaFoldDB" id="A0A545SZF1"/>
<dbReference type="Proteomes" id="UP000315816">
    <property type="component" value="Unassembled WGS sequence"/>
</dbReference>
<reference evidence="2 3" key="1">
    <citation type="submission" date="2019-06" db="EMBL/GenBank/DDBJ databases">
        <title>A novel species of marine bacteria.</title>
        <authorList>
            <person name="Wang Y."/>
        </authorList>
    </citation>
    <scope>NUCLEOTIDE SEQUENCE [LARGE SCALE GENOMIC DNA]</scope>
    <source>
        <strain evidence="2 3">MA1-10</strain>
    </source>
</reference>